<reference evidence="1 2" key="1">
    <citation type="submission" date="2013-02" db="EMBL/GenBank/DDBJ databases">
        <title>The Genome Annotation of Plasmodium falciparum Tanzania (2000708).</title>
        <authorList>
            <consortium name="The Broad Institute Genome Sequencing Platform"/>
            <consortium name="The Broad Institute Genome Sequencing Center for Infectious Disease"/>
            <person name="Neafsey D."/>
            <person name="Hoffman S."/>
            <person name="Volkman S."/>
            <person name="Rosenthal P."/>
            <person name="Walker B."/>
            <person name="Young S.K."/>
            <person name="Zeng Q."/>
            <person name="Gargeya S."/>
            <person name="Fitzgerald M."/>
            <person name="Haas B."/>
            <person name="Abouelleil A."/>
            <person name="Allen A.W."/>
            <person name="Alvarado L."/>
            <person name="Arachchi H.M."/>
            <person name="Berlin A.M."/>
            <person name="Chapman S.B."/>
            <person name="Gainer-Dewar J."/>
            <person name="Goldberg J."/>
            <person name="Griggs A."/>
            <person name="Gujja S."/>
            <person name="Hansen M."/>
            <person name="Howarth C."/>
            <person name="Imamovic A."/>
            <person name="Ireland A."/>
            <person name="Larimer J."/>
            <person name="McCowan C."/>
            <person name="Murphy C."/>
            <person name="Pearson M."/>
            <person name="Poon T.W."/>
            <person name="Priest M."/>
            <person name="Roberts A."/>
            <person name="Saif S."/>
            <person name="Shea T."/>
            <person name="Sisk P."/>
            <person name="Sykes S."/>
            <person name="Wortman J."/>
            <person name="Nusbaum C."/>
            <person name="Birren B."/>
        </authorList>
    </citation>
    <scope>NUCLEOTIDE SEQUENCE [LARGE SCALE GENOMIC DNA]</scope>
    <source>
        <strain evidence="2">Tanzania (2000708)</strain>
    </source>
</reference>
<organism evidence="1 2">
    <name type="scientific">Plasmodium falciparum Tanzania</name>
    <name type="common">2000708</name>
    <dbReference type="NCBI Taxonomy" id="1036725"/>
    <lineage>
        <taxon>Eukaryota</taxon>
        <taxon>Sar</taxon>
        <taxon>Alveolata</taxon>
        <taxon>Apicomplexa</taxon>
        <taxon>Aconoidasida</taxon>
        <taxon>Haemosporida</taxon>
        <taxon>Plasmodiidae</taxon>
        <taxon>Plasmodium</taxon>
        <taxon>Plasmodium (Laverania)</taxon>
    </lineage>
</organism>
<proteinExistence type="predicted"/>
<evidence type="ECO:0000313" key="2">
    <source>
        <dbReference type="Proteomes" id="UP000030708"/>
    </source>
</evidence>
<reference evidence="1 2" key="2">
    <citation type="submission" date="2013-02" db="EMBL/GenBank/DDBJ databases">
        <title>The Genome Sequence of Plasmodium falciparum Tanzania (2000708).</title>
        <authorList>
            <consortium name="The Broad Institute Genome Sequencing Platform"/>
            <consortium name="The Broad Institute Genome Sequencing Center for Infectious Disease"/>
            <person name="Neafsey D."/>
            <person name="Cheeseman I."/>
            <person name="Volkman S."/>
            <person name="Adams J."/>
            <person name="Walker B."/>
            <person name="Young S.K."/>
            <person name="Zeng Q."/>
            <person name="Gargeya S."/>
            <person name="Fitzgerald M."/>
            <person name="Haas B."/>
            <person name="Abouelleil A."/>
            <person name="Alvarado L."/>
            <person name="Arachchi H.M."/>
            <person name="Berlin A.M."/>
            <person name="Chapman S.B."/>
            <person name="Dewar J."/>
            <person name="Goldberg J."/>
            <person name="Griggs A."/>
            <person name="Gujja S."/>
            <person name="Hansen M."/>
            <person name="Howarth C."/>
            <person name="Imamovic A."/>
            <person name="Larimer J."/>
            <person name="McCowan C."/>
            <person name="Murphy C."/>
            <person name="Neiman D."/>
            <person name="Pearson M."/>
            <person name="Priest M."/>
            <person name="Roberts A."/>
            <person name="Saif S."/>
            <person name="Shea T."/>
            <person name="Sisk P."/>
            <person name="Sykes S."/>
            <person name="Wortman J."/>
            <person name="Nusbaum C."/>
            <person name="Birren B."/>
        </authorList>
    </citation>
    <scope>NUCLEOTIDE SEQUENCE [LARGE SCALE GENOMIC DNA]</scope>
    <source>
        <strain evidence="2">Tanzania (2000708)</strain>
    </source>
</reference>
<sequence length="70" mass="8336">MINIYGLRNINIFHHSTILSLLNYKNAKKETFIILYNNNIMNKNNKATKKKISFMIKKIYINNFQIGMKL</sequence>
<protein>
    <submittedName>
        <fullName evidence="1">Uncharacterized protein</fullName>
    </submittedName>
</protein>
<dbReference type="EMBL" id="KI926379">
    <property type="protein sequence ID" value="ETW37282.1"/>
    <property type="molecule type" value="Genomic_DNA"/>
</dbReference>
<accession>A0A024W989</accession>
<name>A0A024W989_PLAFA</name>
<evidence type="ECO:0000313" key="1">
    <source>
        <dbReference type="EMBL" id="ETW37282.1"/>
    </source>
</evidence>
<dbReference type="AlphaFoldDB" id="A0A024W989"/>
<dbReference type="Proteomes" id="UP000030708">
    <property type="component" value="Unassembled WGS sequence"/>
</dbReference>
<gene>
    <name evidence="1" type="ORF">PFTANZ_02020</name>
</gene>